<reference evidence="2" key="1">
    <citation type="submission" date="2017-11" db="EMBL/GenBank/DDBJ databases">
        <authorList>
            <person name="Kuznetsova I."/>
            <person name="Sazanova A."/>
            <person name="Chirak E."/>
            <person name="Safronova V."/>
            <person name="Willems A."/>
        </authorList>
    </citation>
    <scope>NUCLEOTIDE SEQUENCE [LARGE SCALE GENOMIC DNA]</scope>
    <source>
        <strain evidence="2">PEPV15</strain>
    </source>
</reference>
<dbReference type="AlphaFoldDB" id="A0A2P7AUU9"/>
<gene>
    <name evidence="1" type="ORF">CU100_09850</name>
</gene>
<sequence length="88" mass="9871">MRRTRMLGIVDSLTYSNDDWMTMQTAHMMASAILQRDPTTHENADRLARMVMKLFDQGLRDPKEIAVAAADQETLVSAIGSQRDSIAC</sequence>
<proteinExistence type="predicted"/>
<comment type="caution">
    <text evidence="1">The sequence shown here is derived from an EMBL/GenBank/DDBJ whole genome shotgun (WGS) entry which is preliminary data.</text>
</comment>
<name>A0A2P7AUU9_9HYPH</name>
<evidence type="ECO:0000313" key="2">
    <source>
        <dbReference type="Proteomes" id="UP000241158"/>
    </source>
</evidence>
<accession>A0A2P7AUU9</accession>
<evidence type="ECO:0000313" key="1">
    <source>
        <dbReference type="EMBL" id="PSH57971.1"/>
    </source>
</evidence>
<dbReference type="Proteomes" id="UP000241158">
    <property type="component" value="Unassembled WGS sequence"/>
</dbReference>
<keyword evidence="2" id="KW-1185">Reference proteome</keyword>
<protein>
    <submittedName>
        <fullName evidence="1">Uncharacterized protein</fullName>
    </submittedName>
</protein>
<dbReference type="EMBL" id="PGGN01000002">
    <property type="protein sequence ID" value="PSH57971.1"/>
    <property type="molecule type" value="Genomic_DNA"/>
</dbReference>
<organism evidence="1 2">
    <name type="scientific">Phyllobacterium endophyticum</name>
    <dbReference type="NCBI Taxonomy" id="1149773"/>
    <lineage>
        <taxon>Bacteria</taxon>
        <taxon>Pseudomonadati</taxon>
        <taxon>Pseudomonadota</taxon>
        <taxon>Alphaproteobacteria</taxon>
        <taxon>Hyphomicrobiales</taxon>
        <taxon>Phyllobacteriaceae</taxon>
        <taxon>Phyllobacterium</taxon>
    </lineage>
</organism>